<keyword evidence="3" id="KW-1185">Reference proteome</keyword>
<dbReference type="HOGENOM" id="CLU_019609_1_0_1"/>
<evidence type="ECO:0000313" key="2">
    <source>
        <dbReference type="EMBL" id="KDQ17080.1"/>
    </source>
</evidence>
<dbReference type="Proteomes" id="UP000027195">
    <property type="component" value="Unassembled WGS sequence"/>
</dbReference>
<evidence type="ECO:0000259" key="1">
    <source>
        <dbReference type="Pfam" id="PF12937"/>
    </source>
</evidence>
<reference evidence="3" key="1">
    <citation type="journal article" date="2014" name="Proc. Natl. Acad. Sci. U.S.A.">
        <title>Extensive sampling of basidiomycete genomes demonstrates inadequacy of the white-rot/brown-rot paradigm for wood decay fungi.</title>
        <authorList>
            <person name="Riley R."/>
            <person name="Salamov A.A."/>
            <person name="Brown D.W."/>
            <person name="Nagy L.G."/>
            <person name="Floudas D."/>
            <person name="Held B.W."/>
            <person name="Levasseur A."/>
            <person name="Lombard V."/>
            <person name="Morin E."/>
            <person name="Otillar R."/>
            <person name="Lindquist E.A."/>
            <person name="Sun H."/>
            <person name="LaButti K.M."/>
            <person name="Schmutz J."/>
            <person name="Jabbour D."/>
            <person name="Luo H."/>
            <person name="Baker S.E."/>
            <person name="Pisabarro A.G."/>
            <person name="Walton J.D."/>
            <person name="Blanchette R.A."/>
            <person name="Henrissat B."/>
            <person name="Martin F."/>
            <person name="Cullen D."/>
            <person name="Hibbett D.S."/>
            <person name="Grigoriev I.V."/>
        </authorList>
    </citation>
    <scope>NUCLEOTIDE SEQUENCE [LARGE SCALE GENOMIC DNA]</scope>
    <source>
        <strain evidence="3">FD-172 SS1</strain>
    </source>
</reference>
<name>A0A067MQU6_BOTB1</name>
<dbReference type="EMBL" id="KL198025">
    <property type="protein sequence ID" value="KDQ17080.1"/>
    <property type="molecule type" value="Genomic_DNA"/>
</dbReference>
<feature type="domain" description="F-box" evidence="1">
    <location>
        <begin position="5"/>
        <end position="66"/>
    </location>
</feature>
<dbReference type="SUPFAM" id="SSF52047">
    <property type="entry name" value="RNI-like"/>
    <property type="match status" value="2"/>
</dbReference>
<dbReference type="AlphaFoldDB" id="A0A067MQU6"/>
<dbReference type="STRING" id="930990.A0A067MQU6"/>
<accession>A0A067MQU6</accession>
<gene>
    <name evidence="2" type="ORF">BOTBODRAFT_172671</name>
</gene>
<proteinExistence type="predicted"/>
<protein>
    <recommendedName>
        <fullName evidence="1">F-box domain-containing protein</fullName>
    </recommendedName>
</protein>
<sequence length="580" mass="64993">MAIIYQIPTETLLQIFRTIQLDNRIENHILDDQLDSTQILFCLSRVCRLWRKIIWGCPTLWSDICLNIGRIDTGDVSRVKRQATGRLERAGGVLLSLTILFPYEYDEERWTGEESAEILPVQLANIFRDTMSRWKSFRMHAHPIEIQSFLDSCTGPTPNLSRIIIKLRDIDLGGIPRTLFIPFQRPGGVDSGSPVVARFTSILPIYSSLGTSVTELRVNVSDGRLRTIDLITMLLSCPNLIEFSVIGEPKSSMTGDIPNPVVVPLLHLVQLHLWRIRDPEHLLGALRLQALQSLTIYWVHWSPAMQDALQRISQTCTSLISLDIDGDASDTTQDAPDFLAWESPTFPSVERFKLQSDHLINLCLRRSALSLPQAQEFALGVVPLDIAYHLLSSSTQLKSLSLYSVNADVVPRDAPIITLPHLLSINAGIYFGYLILSYITAPNLSELLIDDRCVLSMDVIRDLIARSNPPLRKLRLYGEGLADADVLWCLQRLPLLEELEIAGTEMSDATLRALEAPPPSEQGDVPDILLPQLRSATIGQGHTFNEHITTQGFAALTTSRLTVDWKLAFNTGEIRAWRAE</sequence>
<dbReference type="Gene3D" id="1.20.1280.50">
    <property type="match status" value="1"/>
</dbReference>
<dbReference type="InParanoid" id="A0A067MQU6"/>
<dbReference type="InterPro" id="IPR032675">
    <property type="entry name" value="LRR_dom_sf"/>
</dbReference>
<dbReference type="PANTHER" id="PTHR38926">
    <property type="entry name" value="F-BOX DOMAIN CONTAINING PROTEIN, EXPRESSED"/>
    <property type="match status" value="1"/>
</dbReference>
<organism evidence="2 3">
    <name type="scientific">Botryobasidium botryosum (strain FD-172 SS1)</name>
    <dbReference type="NCBI Taxonomy" id="930990"/>
    <lineage>
        <taxon>Eukaryota</taxon>
        <taxon>Fungi</taxon>
        <taxon>Dikarya</taxon>
        <taxon>Basidiomycota</taxon>
        <taxon>Agaricomycotina</taxon>
        <taxon>Agaricomycetes</taxon>
        <taxon>Cantharellales</taxon>
        <taxon>Botryobasidiaceae</taxon>
        <taxon>Botryobasidium</taxon>
    </lineage>
</organism>
<dbReference type="OrthoDB" id="3063971at2759"/>
<evidence type="ECO:0000313" key="3">
    <source>
        <dbReference type="Proteomes" id="UP000027195"/>
    </source>
</evidence>
<dbReference type="InterPro" id="IPR001810">
    <property type="entry name" value="F-box_dom"/>
</dbReference>
<dbReference type="Pfam" id="PF12937">
    <property type="entry name" value="F-box-like"/>
    <property type="match status" value="1"/>
</dbReference>
<dbReference type="PANTHER" id="PTHR38926:SF5">
    <property type="entry name" value="F-BOX AND LEUCINE-RICH REPEAT PROTEIN 6"/>
    <property type="match status" value="1"/>
</dbReference>
<dbReference type="Gene3D" id="3.80.10.10">
    <property type="entry name" value="Ribonuclease Inhibitor"/>
    <property type="match status" value="1"/>
</dbReference>